<dbReference type="Gene3D" id="3.90.226.10">
    <property type="entry name" value="2-enoyl-CoA Hydratase, Chain A, domain 1"/>
    <property type="match status" value="1"/>
</dbReference>
<gene>
    <name evidence="5" type="ORF">C5748_02155</name>
</gene>
<dbReference type="NCBIfam" id="NF004127">
    <property type="entry name" value="PRK05617.1"/>
    <property type="match status" value="1"/>
</dbReference>
<evidence type="ECO:0000313" key="5">
    <source>
        <dbReference type="EMBL" id="PRD45957.1"/>
    </source>
</evidence>
<sequence length="358" mass="38933">MEVDFGGQGEIVFERRGRAGLVRLTRPAALNALTHGMVKALRRALIAWEADPQVACVIVEGEGRAFCSGGDVVAAYDAGRNGSPPYEFFADEYRLNAHIGRYSKPYVAFLNGIVMGGGVGISVHGSHRVVTENTLFAMPEVGIGFFPDVGGSAFLPHLAHHFGTYLALTGNRIRQGDCLGTGIATHAIAAEKIERIRSLLIDTGDVGVAFSDTANTPKPEFETDAQTRQLIARCFGEATLEDCIAALSKMAQDGSVKAGSEVAQNILSVLESRSPTSLHVTFRLIAEGRALKMDDCMRMEYRILNRMLQGHDFYEGVRVALIDRGSKPHWKPARLEDVAPQDVDAYFMPLAERELTLP</sequence>
<feature type="domain" description="Enoyl-CoA hydratase/isomerase" evidence="4">
    <location>
        <begin position="20"/>
        <end position="347"/>
    </location>
</feature>
<dbReference type="Proteomes" id="UP000239434">
    <property type="component" value="Unassembled WGS sequence"/>
</dbReference>
<organism evidence="5 6">
    <name type="scientific">Phyllobacterium phragmitis</name>
    <dbReference type="NCBI Taxonomy" id="2670329"/>
    <lineage>
        <taxon>Bacteria</taxon>
        <taxon>Pseudomonadati</taxon>
        <taxon>Pseudomonadota</taxon>
        <taxon>Alphaproteobacteria</taxon>
        <taxon>Hyphomicrobiales</taxon>
        <taxon>Phyllobacteriaceae</taxon>
        <taxon>Phyllobacterium</taxon>
    </lineage>
</organism>
<dbReference type="EC" id="3.1.2.4" evidence="2"/>
<evidence type="ECO:0000256" key="1">
    <source>
        <dbReference type="ARBA" id="ARBA00001709"/>
    </source>
</evidence>
<evidence type="ECO:0000256" key="3">
    <source>
        <dbReference type="ARBA" id="ARBA00022801"/>
    </source>
</evidence>
<protein>
    <recommendedName>
        <fullName evidence="2">3-hydroxyisobutyryl-CoA hydrolase</fullName>
        <ecNumber evidence="2">3.1.2.4</ecNumber>
    </recommendedName>
</protein>
<evidence type="ECO:0000313" key="6">
    <source>
        <dbReference type="Proteomes" id="UP000239434"/>
    </source>
</evidence>
<dbReference type="AlphaFoldDB" id="A0A2S9IZJ7"/>
<keyword evidence="6" id="KW-1185">Reference proteome</keyword>
<dbReference type="InterPro" id="IPR032259">
    <property type="entry name" value="HIBYL-CoA-H"/>
</dbReference>
<dbReference type="PANTHER" id="PTHR43176">
    <property type="entry name" value="3-HYDROXYISOBUTYRYL-COA HYDROLASE-RELATED"/>
    <property type="match status" value="1"/>
</dbReference>
<proteinExistence type="predicted"/>
<dbReference type="RefSeq" id="WP_105740255.1">
    <property type="nucleotide sequence ID" value="NZ_PVBR01000001.1"/>
</dbReference>
<name>A0A2S9IZJ7_9HYPH</name>
<evidence type="ECO:0000259" key="4">
    <source>
        <dbReference type="Pfam" id="PF16113"/>
    </source>
</evidence>
<dbReference type="GO" id="GO:0006574">
    <property type="term" value="P:L-valine catabolic process"/>
    <property type="evidence" value="ECO:0007669"/>
    <property type="project" value="TreeGrafter"/>
</dbReference>
<reference evidence="5 6" key="1">
    <citation type="submission" date="2018-02" db="EMBL/GenBank/DDBJ databases">
        <title>The draft genome of Phyllobacterium sp. 1N-3.</title>
        <authorList>
            <person name="Liu L."/>
            <person name="Li L."/>
            <person name="Zhang X."/>
            <person name="Wang T."/>
            <person name="Liang L."/>
        </authorList>
    </citation>
    <scope>NUCLEOTIDE SEQUENCE [LARGE SCALE GENOMIC DNA]</scope>
    <source>
        <strain evidence="5 6">1N-3</strain>
    </source>
</reference>
<dbReference type="GO" id="GO:0003860">
    <property type="term" value="F:3-hydroxyisobutyryl-CoA hydrolase activity"/>
    <property type="evidence" value="ECO:0007669"/>
    <property type="project" value="UniProtKB-EC"/>
</dbReference>
<dbReference type="Pfam" id="PF16113">
    <property type="entry name" value="ECH_2"/>
    <property type="match status" value="1"/>
</dbReference>
<dbReference type="InterPro" id="IPR045004">
    <property type="entry name" value="ECH_dom"/>
</dbReference>
<dbReference type="CDD" id="cd06558">
    <property type="entry name" value="crotonase-like"/>
    <property type="match status" value="1"/>
</dbReference>
<dbReference type="SUPFAM" id="SSF52096">
    <property type="entry name" value="ClpP/crotonase"/>
    <property type="match status" value="1"/>
</dbReference>
<comment type="catalytic activity">
    <reaction evidence="1">
        <text>3-hydroxy-2-methylpropanoyl-CoA + H2O = 3-hydroxy-2-methylpropanoate + CoA + H(+)</text>
        <dbReference type="Rhea" id="RHEA:20888"/>
        <dbReference type="ChEBI" id="CHEBI:11805"/>
        <dbReference type="ChEBI" id="CHEBI:15377"/>
        <dbReference type="ChEBI" id="CHEBI:15378"/>
        <dbReference type="ChEBI" id="CHEBI:57287"/>
        <dbReference type="ChEBI" id="CHEBI:57340"/>
        <dbReference type="EC" id="3.1.2.4"/>
    </reaction>
</comment>
<comment type="caution">
    <text evidence="5">The sequence shown here is derived from an EMBL/GenBank/DDBJ whole genome shotgun (WGS) entry which is preliminary data.</text>
</comment>
<dbReference type="EMBL" id="PVBR01000001">
    <property type="protein sequence ID" value="PRD45957.1"/>
    <property type="molecule type" value="Genomic_DNA"/>
</dbReference>
<dbReference type="PANTHER" id="PTHR43176:SF3">
    <property type="entry name" value="3-HYDROXYISOBUTYRYL-COA HYDROLASE, MITOCHONDRIAL"/>
    <property type="match status" value="1"/>
</dbReference>
<keyword evidence="3 5" id="KW-0378">Hydrolase</keyword>
<evidence type="ECO:0000256" key="2">
    <source>
        <dbReference type="ARBA" id="ARBA00011915"/>
    </source>
</evidence>
<dbReference type="InterPro" id="IPR029045">
    <property type="entry name" value="ClpP/crotonase-like_dom_sf"/>
</dbReference>
<accession>A0A2S9IZJ7</accession>